<gene>
    <name evidence="1" type="ORF">B0J12DRAFT_696504</name>
</gene>
<dbReference type="InterPro" id="IPR029058">
    <property type="entry name" value="AB_hydrolase_fold"/>
</dbReference>
<dbReference type="PANTHER" id="PTHR38436">
    <property type="entry name" value="POLYKETIDE CYCLASE SNOAL-LIKE DOMAIN"/>
    <property type="match status" value="1"/>
</dbReference>
<evidence type="ECO:0000313" key="2">
    <source>
        <dbReference type="Proteomes" id="UP000774617"/>
    </source>
</evidence>
<dbReference type="Gene3D" id="3.40.50.1820">
    <property type="entry name" value="alpha/beta hydrolase"/>
    <property type="match status" value="1"/>
</dbReference>
<dbReference type="Proteomes" id="UP000774617">
    <property type="component" value="Unassembled WGS sequence"/>
</dbReference>
<dbReference type="InterPro" id="IPR032710">
    <property type="entry name" value="NTF2-like_dom_sf"/>
</dbReference>
<dbReference type="EMBL" id="JAGTJR010000006">
    <property type="protein sequence ID" value="KAH7058829.1"/>
    <property type="molecule type" value="Genomic_DNA"/>
</dbReference>
<comment type="caution">
    <text evidence="1">The sequence shown here is derived from an EMBL/GenBank/DDBJ whole genome shotgun (WGS) entry which is preliminary data.</text>
</comment>
<evidence type="ECO:0008006" key="3">
    <source>
        <dbReference type="Google" id="ProtNLM"/>
    </source>
</evidence>
<reference evidence="1 2" key="1">
    <citation type="journal article" date="2021" name="Nat. Commun.">
        <title>Genetic determinants of endophytism in the Arabidopsis root mycobiome.</title>
        <authorList>
            <person name="Mesny F."/>
            <person name="Miyauchi S."/>
            <person name="Thiergart T."/>
            <person name="Pickel B."/>
            <person name="Atanasova L."/>
            <person name="Karlsson M."/>
            <person name="Huettel B."/>
            <person name="Barry K.W."/>
            <person name="Haridas S."/>
            <person name="Chen C."/>
            <person name="Bauer D."/>
            <person name="Andreopoulos W."/>
            <person name="Pangilinan J."/>
            <person name="LaButti K."/>
            <person name="Riley R."/>
            <person name="Lipzen A."/>
            <person name="Clum A."/>
            <person name="Drula E."/>
            <person name="Henrissat B."/>
            <person name="Kohler A."/>
            <person name="Grigoriev I.V."/>
            <person name="Martin F.M."/>
            <person name="Hacquard S."/>
        </authorList>
    </citation>
    <scope>NUCLEOTIDE SEQUENCE [LARGE SCALE GENOMIC DNA]</scope>
    <source>
        <strain evidence="1 2">MPI-SDFR-AT-0080</strain>
    </source>
</reference>
<dbReference type="PANTHER" id="PTHR38436:SF3">
    <property type="entry name" value="CARBOXYMETHYLENEBUTENOLIDASE-RELATED"/>
    <property type="match status" value="1"/>
</dbReference>
<dbReference type="InterPro" id="IPR009959">
    <property type="entry name" value="Cyclase_SnoaL-like"/>
</dbReference>
<accession>A0ABQ8GN67</accession>
<name>A0ABQ8GN67_9PEZI</name>
<dbReference type="Gene3D" id="3.10.450.50">
    <property type="match status" value="1"/>
</dbReference>
<organism evidence="1 2">
    <name type="scientific">Macrophomina phaseolina</name>
    <dbReference type="NCBI Taxonomy" id="35725"/>
    <lineage>
        <taxon>Eukaryota</taxon>
        <taxon>Fungi</taxon>
        <taxon>Dikarya</taxon>
        <taxon>Ascomycota</taxon>
        <taxon>Pezizomycotina</taxon>
        <taxon>Dothideomycetes</taxon>
        <taxon>Dothideomycetes incertae sedis</taxon>
        <taxon>Botryosphaeriales</taxon>
        <taxon>Botryosphaeriaceae</taxon>
        <taxon>Macrophomina</taxon>
    </lineage>
</organism>
<keyword evidence="2" id="KW-1185">Reference proteome</keyword>
<protein>
    <recommendedName>
        <fullName evidence="3">Dienelactone hydrolase</fullName>
    </recommendedName>
</protein>
<evidence type="ECO:0000313" key="1">
    <source>
        <dbReference type="EMBL" id="KAH7058829.1"/>
    </source>
</evidence>
<dbReference type="SUPFAM" id="SSF54427">
    <property type="entry name" value="NTF2-like"/>
    <property type="match status" value="1"/>
</dbReference>
<sequence>MGSTGFLSFNKRPPQLHVCGEDDAFDPATLRFFRDEGFGVTYHSLSSGRPAFQSSIAGIADTLELGEYYALVAYGAAAAVCLQLAQKPMPRLCALVAYYPNALPSPNFKYPSQLPLVLHLAGAQNFGAGASVKSYWYRGTEEGFAEMDLAEYEPVAAGLAWSRTLATLRNGFNISVDLESVWEEHLQHKYTSKDASKTMATMIPQPYVNHVPTGTGGIGRGDLMRFYRDYFMPNIPPSMNIRLISRTSGVDRVVDEMVVSFRHTQEVPWILPGVPPTNKPVQVAMVSIVCIRGKKLVHEKVYWDQASVLVQVGLLDPDVVPKNMRQKGLEQLPVLDDSAKKVLDEEAIPSNELLNDW</sequence>
<proteinExistence type="predicted"/>